<dbReference type="KEGG" id="mmc:Mmcs_2795"/>
<keyword evidence="1" id="KW-0732">Signal</keyword>
<reference evidence="2" key="1">
    <citation type="submission" date="2006-06" db="EMBL/GenBank/DDBJ databases">
        <title>Complete sequence of chromosome of Mycobacterium sp. MCS.</title>
        <authorList>
            <consortium name="US DOE Joint Genome Institute"/>
            <person name="Copeland A."/>
            <person name="Lucas S."/>
            <person name="Lapidus A."/>
            <person name="Barry K."/>
            <person name="Detter J.C."/>
            <person name="Glavina del Rio T."/>
            <person name="Hammon N."/>
            <person name="Israni S."/>
            <person name="Dalin E."/>
            <person name="Tice H."/>
            <person name="Pitluck S."/>
            <person name="Martinez M."/>
            <person name="Schmutz J."/>
            <person name="Larimer F."/>
            <person name="Land M."/>
            <person name="Hauser L."/>
            <person name="Kyrpides N."/>
            <person name="Kim E."/>
            <person name="Miller C.D."/>
            <person name="Hughes J.E."/>
            <person name="Anderson A.J."/>
            <person name="Sims R.C."/>
            <person name="Richardson P."/>
        </authorList>
    </citation>
    <scope>NUCLEOTIDE SEQUENCE [LARGE SCALE GENOMIC DNA]</scope>
    <source>
        <strain evidence="2">MCS</strain>
    </source>
</reference>
<sequence length="94" mass="9379" precursor="true">MKGNVRRCAVIGLAAIAPFASVALISPAVGNATECGFGTVYDAPSNTCVGLPPPPAPPPPPPPPAWNGDITPYFSVGACVPIPIPFVPSICAGI</sequence>
<proteinExistence type="predicted"/>
<gene>
    <name evidence="2" type="ordered locus">Mmcs_2795</name>
</gene>
<dbReference type="AlphaFoldDB" id="A0A5Q5BKR6"/>
<feature type="chain" id="PRO_5038886187" description="RNA-binding protein" evidence="1">
    <location>
        <begin position="24"/>
        <end position="94"/>
    </location>
</feature>
<name>A0A5Q5BKR6_MYCSS</name>
<evidence type="ECO:0008006" key="3">
    <source>
        <dbReference type="Google" id="ProtNLM"/>
    </source>
</evidence>
<dbReference type="EMBL" id="CP000384">
    <property type="protein sequence ID" value="ABG08902.1"/>
    <property type="molecule type" value="Genomic_DNA"/>
</dbReference>
<evidence type="ECO:0000313" key="2">
    <source>
        <dbReference type="EMBL" id="ABG08902.1"/>
    </source>
</evidence>
<evidence type="ECO:0000256" key="1">
    <source>
        <dbReference type="SAM" id="SignalP"/>
    </source>
</evidence>
<organism evidence="2">
    <name type="scientific">Mycobacterium sp. (strain MCS)</name>
    <dbReference type="NCBI Taxonomy" id="164756"/>
    <lineage>
        <taxon>Bacteria</taxon>
        <taxon>Bacillati</taxon>
        <taxon>Actinomycetota</taxon>
        <taxon>Actinomycetes</taxon>
        <taxon>Mycobacteriales</taxon>
        <taxon>Mycobacteriaceae</taxon>
        <taxon>Mycobacterium</taxon>
    </lineage>
</organism>
<feature type="signal peptide" evidence="1">
    <location>
        <begin position="1"/>
        <end position="23"/>
    </location>
</feature>
<protein>
    <recommendedName>
        <fullName evidence="3">RNA-binding protein</fullName>
    </recommendedName>
</protein>
<accession>A0A5Q5BKR6</accession>